<accession>A0A9Q0TU82</accession>
<comment type="subcellular location">
    <subcellularLocation>
        <location evidence="1">Nucleus</location>
    </subcellularLocation>
</comment>
<evidence type="ECO:0000256" key="4">
    <source>
        <dbReference type="ARBA" id="ARBA00022786"/>
    </source>
</evidence>
<keyword evidence="4" id="KW-0833">Ubl conjugation pathway</keyword>
<evidence type="ECO:0000256" key="1">
    <source>
        <dbReference type="ARBA" id="ARBA00004123"/>
    </source>
</evidence>
<dbReference type="GO" id="GO:0034450">
    <property type="term" value="F:ubiquitin-ubiquitin ligase activity"/>
    <property type="evidence" value="ECO:0007669"/>
    <property type="project" value="InterPro"/>
</dbReference>
<keyword evidence="3" id="KW-0808">Transferase</keyword>
<evidence type="ECO:0000313" key="7">
    <source>
        <dbReference type="EMBL" id="KAJ6718027.1"/>
    </source>
</evidence>
<dbReference type="OrthoDB" id="1662470at2759"/>
<evidence type="ECO:0000259" key="6">
    <source>
        <dbReference type="Pfam" id="PF10408"/>
    </source>
</evidence>
<dbReference type="GO" id="GO:0005634">
    <property type="term" value="C:nucleus"/>
    <property type="evidence" value="ECO:0007669"/>
    <property type="project" value="UniProtKB-SubCell"/>
</dbReference>
<reference evidence="7" key="2">
    <citation type="journal article" date="2023" name="Int. J. Mol. Sci.">
        <title>De Novo Assembly and Annotation of 11 Diverse Shrub Willow (Salix) Genomes Reveals Novel Gene Organization in Sex-Linked Regions.</title>
        <authorList>
            <person name="Hyden B."/>
            <person name="Feng K."/>
            <person name="Yates T.B."/>
            <person name="Jawdy S."/>
            <person name="Cereghino C."/>
            <person name="Smart L.B."/>
            <person name="Muchero W."/>
        </authorList>
    </citation>
    <scope>NUCLEOTIDE SEQUENCE</scope>
    <source>
        <tissue evidence="7">Shoot tip</tissue>
    </source>
</reference>
<dbReference type="InterPro" id="IPR045132">
    <property type="entry name" value="UBE4"/>
</dbReference>
<reference evidence="7" key="1">
    <citation type="submission" date="2022-11" db="EMBL/GenBank/DDBJ databases">
        <authorList>
            <person name="Hyden B.L."/>
            <person name="Feng K."/>
            <person name="Yates T."/>
            <person name="Jawdy S."/>
            <person name="Smart L.B."/>
            <person name="Muchero W."/>
        </authorList>
    </citation>
    <scope>NUCLEOTIDE SEQUENCE</scope>
    <source>
        <tissue evidence="7">Shoot tip</tissue>
    </source>
</reference>
<comment type="pathway">
    <text evidence="2">Protein modification; protein ubiquitination.</text>
</comment>
<dbReference type="GO" id="GO:0000209">
    <property type="term" value="P:protein polyubiquitination"/>
    <property type="evidence" value="ECO:0007669"/>
    <property type="project" value="TreeGrafter"/>
</dbReference>
<proteinExistence type="predicted"/>
<gene>
    <name evidence="7" type="ORF">OIU79_006042</name>
</gene>
<organism evidence="7 8">
    <name type="scientific">Salix purpurea</name>
    <name type="common">Purple osier willow</name>
    <dbReference type="NCBI Taxonomy" id="77065"/>
    <lineage>
        <taxon>Eukaryota</taxon>
        <taxon>Viridiplantae</taxon>
        <taxon>Streptophyta</taxon>
        <taxon>Embryophyta</taxon>
        <taxon>Tracheophyta</taxon>
        <taxon>Spermatophyta</taxon>
        <taxon>Magnoliopsida</taxon>
        <taxon>eudicotyledons</taxon>
        <taxon>Gunneridae</taxon>
        <taxon>Pentapetalae</taxon>
        <taxon>rosids</taxon>
        <taxon>fabids</taxon>
        <taxon>Malpighiales</taxon>
        <taxon>Salicaceae</taxon>
        <taxon>Saliceae</taxon>
        <taxon>Salix</taxon>
    </lineage>
</organism>
<keyword evidence="8" id="KW-1185">Reference proteome</keyword>
<dbReference type="GO" id="GO:0006511">
    <property type="term" value="P:ubiquitin-dependent protein catabolic process"/>
    <property type="evidence" value="ECO:0007669"/>
    <property type="project" value="InterPro"/>
</dbReference>
<feature type="domain" description="Ubiquitin conjugation factor E4 core" evidence="6">
    <location>
        <begin position="1"/>
        <end position="35"/>
    </location>
</feature>
<sequence>MNFIIMFMASPTYIRNPYLRAKMVEVLNCWMPRGRNLFGSASMGNVSGRTVPCLRSLPCQKSKLGL</sequence>
<keyword evidence="5" id="KW-0539">Nucleus</keyword>
<protein>
    <submittedName>
        <fullName evidence="7">UBIQUITINATION FACTOR E4</fullName>
    </submittedName>
</protein>
<dbReference type="Proteomes" id="UP001151532">
    <property type="component" value="Chromosome 10"/>
</dbReference>
<comment type="caution">
    <text evidence="7">The sequence shown here is derived from an EMBL/GenBank/DDBJ whole genome shotgun (WGS) entry which is preliminary data.</text>
</comment>
<dbReference type="PANTHER" id="PTHR13931:SF2">
    <property type="entry name" value="UBIQUITIN CONJUGATION FACTOR E4 B"/>
    <property type="match status" value="1"/>
</dbReference>
<dbReference type="GO" id="GO:0036503">
    <property type="term" value="P:ERAD pathway"/>
    <property type="evidence" value="ECO:0007669"/>
    <property type="project" value="InterPro"/>
</dbReference>
<dbReference type="InterPro" id="IPR019474">
    <property type="entry name" value="Ub_conjug_fac_E4_core"/>
</dbReference>
<evidence type="ECO:0000256" key="2">
    <source>
        <dbReference type="ARBA" id="ARBA00004906"/>
    </source>
</evidence>
<dbReference type="Pfam" id="PF10408">
    <property type="entry name" value="Ufd2P_core"/>
    <property type="match status" value="1"/>
</dbReference>
<dbReference type="EMBL" id="JAPFFK010000014">
    <property type="protein sequence ID" value="KAJ6718027.1"/>
    <property type="molecule type" value="Genomic_DNA"/>
</dbReference>
<dbReference type="GO" id="GO:0000151">
    <property type="term" value="C:ubiquitin ligase complex"/>
    <property type="evidence" value="ECO:0007669"/>
    <property type="project" value="InterPro"/>
</dbReference>
<evidence type="ECO:0000256" key="5">
    <source>
        <dbReference type="ARBA" id="ARBA00023242"/>
    </source>
</evidence>
<evidence type="ECO:0000256" key="3">
    <source>
        <dbReference type="ARBA" id="ARBA00022679"/>
    </source>
</evidence>
<dbReference type="GO" id="GO:0005737">
    <property type="term" value="C:cytoplasm"/>
    <property type="evidence" value="ECO:0007669"/>
    <property type="project" value="TreeGrafter"/>
</dbReference>
<evidence type="ECO:0000313" key="8">
    <source>
        <dbReference type="Proteomes" id="UP001151532"/>
    </source>
</evidence>
<name>A0A9Q0TU82_SALPP</name>
<dbReference type="AlphaFoldDB" id="A0A9Q0TU82"/>
<dbReference type="PANTHER" id="PTHR13931">
    <property type="entry name" value="UBIQUITINATION FACTOR E4"/>
    <property type="match status" value="1"/>
</dbReference>